<dbReference type="InterPro" id="IPR036388">
    <property type="entry name" value="WH-like_DNA-bd_sf"/>
</dbReference>
<dbReference type="Proteomes" id="UP000612282">
    <property type="component" value="Unassembled WGS sequence"/>
</dbReference>
<evidence type="ECO:0000256" key="3">
    <source>
        <dbReference type="SAM" id="MobiDB-lite"/>
    </source>
</evidence>
<evidence type="ECO:0000256" key="1">
    <source>
        <dbReference type="ARBA" id="ARBA00022741"/>
    </source>
</evidence>
<dbReference type="EMBL" id="BOMG01000128">
    <property type="protein sequence ID" value="GID61486.1"/>
    <property type="molecule type" value="Genomic_DNA"/>
</dbReference>
<dbReference type="SUPFAM" id="SSF46894">
    <property type="entry name" value="C-terminal effector domain of the bipartite response regulators"/>
    <property type="match status" value="1"/>
</dbReference>
<dbReference type="SUPFAM" id="SSF52540">
    <property type="entry name" value="P-loop containing nucleoside triphosphate hydrolases"/>
    <property type="match status" value="1"/>
</dbReference>
<reference evidence="5 6" key="1">
    <citation type="submission" date="2021-01" db="EMBL/GenBank/DDBJ databases">
        <title>Whole genome shotgun sequence of Actinoplanes couchii NBRC 106145.</title>
        <authorList>
            <person name="Komaki H."/>
            <person name="Tamura T."/>
        </authorList>
    </citation>
    <scope>NUCLEOTIDE SEQUENCE [LARGE SCALE GENOMIC DNA]</scope>
    <source>
        <strain evidence="5 6">NBRC 106145</strain>
    </source>
</reference>
<evidence type="ECO:0000313" key="6">
    <source>
        <dbReference type="Proteomes" id="UP000612282"/>
    </source>
</evidence>
<dbReference type="SMART" id="SM00421">
    <property type="entry name" value="HTH_LUXR"/>
    <property type="match status" value="1"/>
</dbReference>
<dbReference type="PANTHER" id="PTHR16305">
    <property type="entry name" value="TESTICULAR SOLUBLE ADENYLYL CYCLASE"/>
    <property type="match status" value="1"/>
</dbReference>
<name>A0ABQ3XSK5_9ACTN</name>
<feature type="domain" description="HTH luxR-type" evidence="4">
    <location>
        <begin position="842"/>
        <end position="907"/>
    </location>
</feature>
<dbReference type="InterPro" id="IPR000792">
    <property type="entry name" value="Tscrpt_reg_LuxR_C"/>
</dbReference>
<gene>
    <name evidence="5" type="ORF">Aco03nite_098900</name>
</gene>
<dbReference type="Pfam" id="PF00196">
    <property type="entry name" value="GerE"/>
    <property type="match status" value="1"/>
</dbReference>
<dbReference type="PANTHER" id="PTHR16305:SF35">
    <property type="entry name" value="TRANSCRIPTIONAL ACTIVATOR DOMAIN"/>
    <property type="match status" value="1"/>
</dbReference>
<dbReference type="PRINTS" id="PR00038">
    <property type="entry name" value="HTHLUXR"/>
</dbReference>
<dbReference type="InterPro" id="IPR016032">
    <property type="entry name" value="Sig_transdc_resp-reg_C-effctor"/>
</dbReference>
<dbReference type="Gene3D" id="3.40.50.300">
    <property type="entry name" value="P-loop containing nucleotide triphosphate hydrolases"/>
    <property type="match status" value="1"/>
</dbReference>
<dbReference type="Gene3D" id="1.10.10.10">
    <property type="entry name" value="Winged helix-like DNA-binding domain superfamily/Winged helix DNA-binding domain"/>
    <property type="match status" value="1"/>
</dbReference>
<dbReference type="RefSeq" id="WP_203809518.1">
    <property type="nucleotide sequence ID" value="NZ_BAAAQE010000015.1"/>
</dbReference>
<feature type="region of interest" description="Disordered" evidence="3">
    <location>
        <begin position="822"/>
        <end position="849"/>
    </location>
</feature>
<protein>
    <recommendedName>
        <fullName evidence="4">HTH luxR-type domain-containing protein</fullName>
    </recommendedName>
</protein>
<comment type="caution">
    <text evidence="5">The sequence shown here is derived from an EMBL/GenBank/DDBJ whole genome shotgun (WGS) entry which is preliminary data.</text>
</comment>
<dbReference type="PROSITE" id="PS00622">
    <property type="entry name" value="HTH_LUXR_1"/>
    <property type="match status" value="1"/>
</dbReference>
<dbReference type="InterPro" id="IPR041664">
    <property type="entry name" value="AAA_16"/>
</dbReference>
<keyword evidence="1" id="KW-0547">Nucleotide-binding</keyword>
<evidence type="ECO:0000313" key="5">
    <source>
        <dbReference type="EMBL" id="GID61486.1"/>
    </source>
</evidence>
<evidence type="ECO:0000259" key="4">
    <source>
        <dbReference type="PROSITE" id="PS50043"/>
    </source>
</evidence>
<dbReference type="PROSITE" id="PS50043">
    <property type="entry name" value="HTH_LUXR_2"/>
    <property type="match status" value="1"/>
</dbReference>
<dbReference type="InterPro" id="IPR027417">
    <property type="entry name" value="P-loop_NTPase"/>
</dbReference>
<keyword evidence="2" id="KW-0067">ATP-binding</keyword>
<evidence type="ECO:0000256" key="2">
    <source>
        <dbReference type="ARBA" id="ARBA00022840"/>
    </source>
</evidence>
<organism evidence="5 6">
    <name type="scientific">Actinoplanes couchii</name>
    <dbReference type="NCBI Taxonomy" id="403638"/>
    <lineage>
        <taxon>Bacteria</taxon>
        <taxon>Bacillati</taxon>
        <taxon>Actinomycetota</taxon>
        <taxon>Actinomycetes</taxon>
        <taxon>Micromonosporales</taxon>
        <taxon>Micromonosporaceae</taxon>
        <taxon>Actinoplanes</taxon>
    </lineage>
</organism>
<dbReference type="CDD" id="cd06170">
    <property type="entry name" value="LuxR_C_like"/>
    <property type="match status" value="1"/>
</dbReference>
<sequence length="918" mass="98609">MSLAERDQCVHSLMKSLDECRQGKGSVTLVSGSIASGKTALLHEFAEHATTSNARFLSATCSAAESDLPLGVIDQIILNARTAYGYEPGGDDGNDREPAGARALHRLCLDIADRDAERPLIIGIDDIEYIDTASRQCVLYLARRLTASPVMVVLAGSSDPQSVGWQFQAELLRQPHASAIRLASLTPAGTADVLADHLAPAETQRLAAACHQISGGNPLLVHALAEDNQSPADPSAPIEVGDAFSRALLNCLYRCDPPTLSVAQALAVLDGLPTGLPALVNMEPEQVEAILRSLQSAGLVNRGHFRHAVAQTAVLQSLDPQERRRLHLRAAVILHDIGSPATEVAGHLVAAKRVTDAWGVGVLREAAEQRLSDGDVGAALDALDLAYQASSGEHERATVKSLMAVAEWRINPSSARRHLPELSAAVQRGDLAGRPAIDLIDRLLWHGRPEDAVDLLDRLSERDRAGELDAESQAALRAIALSIAFLYPDTAEQVRPEATDGDHTDEAIPASPLSLRLQSATVRAAILADGPDSATVSHAEQILQVARLDDTTLAPITAALLALFYADRADKAAAWSAPLLAEADLRHAPTWQAIFGTLHGLVAHRQGDLAAAEQHGNTALTRISPRCWGVAIGAPLALLILAKTEMGKHDDAAELLHHPVPDAMFRTPYGLHYLHARGRHMLATKHFAAALNDFQACGELMQRWGFDLPSVVPWRSEAAQVRLAQGRGDEARRLVEEQLSMLGPGHTRARGISLRAMASITEPRQRPQLLRQAAEVLQACGDRLELARTLAALSHVKEEVGESSRARALERWAQNLAATCYAETPSTEPPGPGDGTEQHATVDGGASSLSNAERRVAELAAKGYTNREISCKLYVTVSTVEQHLTRVYRKLNVNSRADLPLGLDFDDLDFDDHTKAIA</sequence>
<accession>A0ABQ3XSK5</accession>
<dbReference type="Pfam" id="PF13191">
    <property type="entry name" value="AAA_16"/>
    <property type="match status" value="1"/>
</dbReference>
<keyword evidence="6" id="KW-1185">Reference proteome</keyword>
<proteinExistence type="predicted"/>